<dbReference type="GO" id="GO:0016758">
    <property type="term" value="F:hexosyltransferase activity"/>
    <property type="evidence" value="ECO:0007669"/>
    <property type="project" value="InterPro"/>
</dbReference>
<keyword evidence="8 10" id="KW-0333">Golgi apparatus</keyword>
<evidence type="ECO:0000256" key="3">
    <source>
        <dbReference type="ARBA" id="ARBA00022676"/>
    </source>
</evidence>
<dbReference type="EC" id="2.4.1.-" evidence="10"/>
<reference evidence="12" key="1">
    <citation type="submission" date="2013-04" db="EMBL/GenBank/DDBJ databases">
        <authorList>
            <person name="Qu J."/>
            <person name="Murali S.C."/>
            <person name="Bandaranaike D."/>
            <person name="Bellair M."/>
            <person name="Blankenburg K."/>
            <person name="Chao H."/>
            <person name="Dinh H."/>
            <person name="Doddapaneni H."/>
            <person name="Downs B."/>
            <person name="Dugan-Rocha S."/>
            <person name="Elkadiri S."/>
            <person name="Gnanaolivu R.D."/>
            <person name="Hernandez B."/>
            <person name="Javaid M."/>
            <person name="Jayaseelan J.C."/>
            <person name="Lee S."/>
            <person name="Li M."/>
            <person name="Ming W."/>
            <person name="Munidasa M."/>
            <person name="Muniz J."/>
            <person name="Nguyen L."/>
            <person name="Ongeri F."/>
            <person name="Osuji N."/>
            <person name="Pu L.-L."/>
            <person name="Puazo M."/>
            <person name="Qu C."/>
            <person name="Quiroz J."/>
            <person name="Raj R."/>
            <person name="Weissenberger G."/>
            <person name="Xin Y."/>
            <person name="Zou X."/>
            <person name="Han Y."/>
            <person name="Richards S."/>
            <person name="Worley K."/>
            <person name="Muzny D."/>
            <person name="Gibbs R."/>
        </authorList>
    </citation>
    <scope>NUCLEOTIDE SEQUENCE</scope>
    <source>
        <strain evidence="12">Sampled in the wild</strain>
    </source>
</reference>
<dbReference type="OrthoDB" id="5512589at2759"/>
<comment type="similarity">
    <text evidence="2 10">Belongs to the glycosyltransferase 31 family.</text>
</comment>
<accession>A0A8K0KPJ8</accession>
<proteinExistence type="inferred from homology"/>
<dbReference type="Proteomes" id="UP000792457">
    <property type="component" value="Unassembled WGS sequence"/>
</dbReference>
<evidence type="ECO:0000313" key="12">
    <source>
        <dbReference type="EMBL" id="KAG8239191.1"/>
    </source>
</evidence>
<dbReference type="AlphaFoldDB" id="A0A8K0KPJ8"/>
<name>A0A8K0KPJ8_LADFU</name>
<evidence type="ECO:0000256" key="8">
    <source>
        <dbReference type="ARBA" id="ARBA00023034"/>
    </source>
</evidence>
<dbReference type="EMBL" id="KZ309546">
    <property type="protein sequence ID" value="KAG8239191.1"/>
    <property type="molecule type" value="Genomic_DNA"/>
</dbReference>
<evidence type="ECO:0000256" key="10">
    <source>
        <dbReference type="RuleBase" id="RU363063"/>
    </source>
</evidence>
<sequence length="476" mass="53697">MEKGYDEESDDVEGGLPGSPSHPTRKYLRCFAFCFLVLFFLLMLYLPAYNQVQMEKGYDEESDDVEGGLPGSPSHPTRKYLRCFAFCFLVLFFLLMLYLPAYNQVQVREAPIFGWSLNTTRDLHVYVQPDNDTTVIAAPNICSLPKTNQEENEGEDHGLLLLVIVCSSVTNFEARQAIRETWASEAVAPKVRVAFLLGNPAPSVEEEAEDGEIPSSTALQIKVFEESRLHGDIIQEGFVDTYNNLTLKSVMLLKWTSQHCSSARYIMKTDDDMFVNVGAIVAHLRERVRQRKKWQQRRRTVATDAGQPRGPRVRVMPFETEDTLLEGSLICGARPISSTRSKWYAPRYMFSGRVYPDYLSGTGYIMSRAVAKRLFIAALSTPLFHLEDVFVTGMCARAAGLHPRDHPSFSYQRRRIDDPCGYRNSFTGHRIDAAELRLVWSRMRSPSLRCPVTSPAPSSPSTGRPGPPRRRIGACG</sequence>
<dbReference type="Pfam" id="PF01762">
    <property type="entry name" value="Galactosyl_T"/>
    <property type="match status" value="2"/>
</dbReference>
<organism evidence="12 13">
    <name type="scientific">Ladona fulva</name>
    <name type="common">Scarce chaser dragonfly</name>
    <name type="synonym">Libellula fulva</name>
    <dbReference type="NCBI Taxonomy" id="123851"/>
    <lineage>
        <taxon>Eukaryota</taxon>
        <taxon>Metazoa</taxon>
        <taxon>Ecdysozoa</taxon>
        <taxon>Arthropoda</taxon>
        <taxon>Hexapoda</taxon>
        <taxon>Insecta</taxon>
        <taxon>Pterygota</taxon>
        <taxon>Palaeoptera</taxon>
        <taxon>Odonata</taxon>
        <taxon>Epiprocta</taxon>
        <taxon>Anisoptera</taxon>
        <taxon>Libelluloidea</taxon>
        <taxon>Libellulidae</taxon>
        <taxon>Ladona</taxon>
    </lineage>
</organism>
<evidence type="ECO:0000256" key="9">
    <source>
        <dbReference type="ARBA" id="ARBA00023136"/>
    </source>
</evidence>
<evidence type="ECO:0000256" key="1">
    <source>
        <dbReference type="ARBA" id="ARBA00004323"/>
    </source>
</evidence>
<evidence type="ECO:0000256" key="5">
    <source>
        <dbReference type="ARBA" id="ARBA00022692"/>
    </source>
</evidence>
<feature type="region of interest" description="Disordered" evidence="11">
    <location>
        <begin position="1"/>
        <end position="20"/>
    </location>
</feature>
<dbReference type="PANTHER" id="PTHR11214">
    <property type="entry name" value="BETA-1,3-N-ACETYLGLUCOSAMINYLTRANSFERASE"/>
    <property type="match status" value="1"/>
</dbReference>
<feature type="compositionally biased region" description="Low complexity" evidence="11">
    <location>
        <begin position="453"/>
        <end position="464"/>
    </location>
</feature>
<keyword evidence="7 10" id="KW-1133">Transmembrane helix</keyword>
<evidence type="ECO:0000256" key="4">
    <source>
        <dbReference type="ARBA" id="ARBA00022679"/>
    </source>
</evidence>
<gene>
    <name evidence="12" type="ORF">J437_LFUL018850</name>
</gene>
<keyword evidence="9 10" id="KW-0472">Membrane</keyword>
<keyword evidence="6" id="KW-0735">Signal-anchor</keyword>
<evidence type="ECO:0000256" key="6">
    <source>
        <dbReference type="ARBA" id="ARBA00022968"/>
    </source>
</evidence>
<comment type="caution">
    <text evidence="12">The sequence shown here is derived from an EMBL/GenBank/DDBJ whole genome shotgun (WGS) entry which is preliminary data.</text>
</comment>
<protein>
    <recommendedName>
        <fullName evidence="10">Hexosyltransferase</fullName>
        <ecNumber evidence="10">2.4.1.-</ecNumber>
    </recommendedName>
</protein>
<feature type="transmembrane region" description="Helical" evidence="10">
    <location>
        <begin position="80"/>
        <end position="99"/>
    </location>
</feature>
<reference evidence="12" key="2">
    <citation type="submission" date="2017-10" db="EMBL/GenBank/DDBJ databases">
        <title>Ladona fulva Genome sequencing and assembly.</title>
        <authorList>
            <person name="Murali S."/>
            <person name="Richards S."/>
            <person name="Bandaranaike D."/>
            <person name="Bellair M."/>
            <person name="Blankenburg K."/>
            <person name="Chao H."/>
            <person name="Dinh H."/>
            <person name="Doddapaneni H."/>
            <person name="Dugan-Rocha S."/>
            <person name="Elkadiri S."/>
            <person name="Gnanaolivu R."/>
            <person name="Hernandez B."/>
            <person name="Skinner E."/>
            <person name="Javaid M."/>
            <person name="Lee S."/>
            <person name="Li M."/>
            <person name="Ming W."/>
            <person name="Munidasa M."/>
            <person name="Muniz J."/>
            <person name="Nguyen L."/>
            <person name="Hughes D."/>
            <person name="Osuji N."/>
            <person name="Pu L.-L."/>
            <person name="Puazo M."/>
            <person name="Qu C."/>
            <person name="Quiroz J."/>
            <person name="Raj R."/>
            <person name="Weissenberger G."/>
            <person name="Xin Y."/>
            <person name="Zou X."/>
            <person name="Han Y."/>
            <person name="Worley K."/>
            <person name="Muzny D."/>
            <person name="Gibbs R."/>
        </authorList>
    </citation>
    <scope>NUCLEOTIDE SEQUENCE</scope>
    <source>
        <strain evidence="12">Sampled in the wild</strain>
    </source>
</reference>
<evidence type="ECO:0000313" key="13">
    <source>
        <dbReference type="Proteomes" id="UP000792457"/>
    </source>
</evidence>
<dbReference type="GO" id="GO:0006493">
    <property type="term" value="P:protein O-linked glycosylation"/>
    <property type="evidence" value="ECO:0007669"/>
    <property type="project" value="TreeGrafter"/>
</dbReference>
<dbReference type="Gene3D" id="3.90.550.50">
    <property type="match status" value="1"/>
</dbReference>
<dbReference type="GO" id="GO:0000139">
    <property type="term" value="C:Golgi membrane"/>
    <property type="evidence" value="ECO:0007669"/>
    <property type="project" value="UniProtKB-SubCell"/>
</dbReference>
<evidence type="ECO:0000256" key="11">
    <source>
        <dbReference type="SAM" id="MobiDB-lite"/>
    </source>
</evidence>
<dbReference type="InterPro" id="IPR002659">
    <property type="entry name" value="Glyco_trans_31"/>
</dbReference>
<keyword evidence="13" id="KW-1185">Reference proteome</keyword>
<comment type="caution">
    <text evidence="10">Lacks conserved residue(s) required for the propagation of feature annotation.</text>
</comment>
<keyword evidence="4" id="KW-0808">Transferase</keyword>
<dbReference type="PANTHER" id="PTHR11214:SF314">
    <property type="entry name" value="HEXOSYLTRANSFERASE"/>
    <property type="match status" value="1"/>
</dbReference>
<comment type="subcellular location">
    <subcellularLocation>
        <location evidence="1 10">Golgi apparatus membrane</location>
        <topology evidence="1 10">Single-pass type II membrane protein</topology>
    </subcellularLocation>
</comment>
<feature type="region of interest" description="Disordered" evidence="11">
    <location>
        <begin position="448"/>
        <end position="476"/>
    </location>
</feature>
<keyword evidence="3 10" id="KW-0328">Glycosyltransferase</keyword>
<feature type="transmembrane region" description="Helical" evidence="10">
    <location>
        <begin position="26"/>
        <end position="46"/>
    </location>
</feature>
<evidence type="ECO:0000256" key="2">
    <source>
        <dbReference type="ARBA" id="ARBA00008661"/>
    </source>
</evidence>
<evidence type="ECO:0000256" key="7">
    <source>
        <dbReference type="ARBA" id="ARBA00022989"/>
    </source>
</evidence>
<keyword evidence="5 10" id="KW-0812">Transmembrane</keyword>
<feature type="compositionally biased region" description="Basic residues" evidence="11">
    <location>
        <begin position="467"/>
        <end position="476"/>
    </location>
</feature>